<keyword evidence="9" id="KW-1185">Reference proteome</keyword>
<sequence>MKPLLSLLLLAATLLSLTACNTVAGMGQDLKAGGQAITNAADKSK</sequence>
<evidence type="ECO:0000256" key="4">
    <source>
        <dbReference type="ARBA" id="ARBA00023136"/>
    </source>
</evidence>
<dbReference type="PROSITE" id="PS51257">
    <property type="entry name" value="PROKAR_LIPOPROTEIN"/>
    <property type="match status" value="1"/>
</dbReference>
<feature type="signal peptide" evidence="7">
    <location>
        <begin position="1"/>
        <end position="24"/>
    </location>
</feature>
<comment type="similarity">
    <text evidence="1">Belongs to the EcnA/EcnB lipoprotein family.</text>
</comment>
<protein>
    <submittedName>
        <fullName evidence="8">Predicted small secreted protein</fullName>
    </submittedName>
</protein>
<keyword evidence="6" id="KW-0449">Lipoprotein</keyword>
<reference evidence="9" key="1">
    <citation type="submission" date="2015-08" db="EMBL/GenBank/DDBJ databases">
        <authorList>
            <person name="Varghese N."/>
        </authorList>
    </citation>
    <scope>NUCLEOTIDE SEQUENCE [LARGE SCALE GENOMIC DNA]</scope>
    <source>
        <strain evidence="9">DSM 18181</strain>
    </source>
</reference>
<gene>
    <name evidence="8" type="ORF">Ga0061069_106113</name>
</gene>
<organism evidence="8 9">
    <name type="scientific">Thiomonas bhubaneswarensis</name>
    <dbReference type="NCBI Taxonomy" id="339866"/>
    <lineage>
        <taxon>Bacteria</taxon>
        <taxon>Pseudomonadati</taxon>
        <taxon>Pseudomonadota</taxon>
        <taxon>Betaproteobacteria</taxon>
        <taxon>Burkholderiales</taxon>
        <taxon>Thiomonas</taxon>
    </lineage>
</organism>
<evidence type="ECO:0000256" key="5">
    <source>
        <dbReference type="ARBA" id="ARBA00023139"/>
    </source>
</evidence>
<keyword evidence="3 7" id="KW-0732">Signal</keyword>
<dbReference type="Proteomes" id="UP000183649">
    <property type="component" value="Unassembled WGS sequence"/>
</dbReference>
<keyword evidence="5" id="KW-0564">Palmitate</keyword>
<evidence type="ECO:0000256" key="6">
    <source>
        <dbReference type="ARBA" id="ARBA00023288"/>
    </source>
</evidence>
<evidence type="ECO:0000313" key="9">
    <source>
        <dbReference type="Proteomes" id="UP000183649"/>
    </source>
</evidence>
<evidence type="ECO:0000256" key="7">
    <source>
        <dbReference type="SAM" id="SignalP"/>
    </source>
</evidence>
<proteinExistence type="inferred from homology"/>
<dbReference type="AlphaFoldDB" id="A0A0K6I466"/>
<dbReference type="RefSeq" id="WP_055450782.1">
    <property type="nucleotide sequence ID" value="NZ_CYHF01000006.1"/>
</dbReference>
<dbReference type="GO" id="GO:0009636">
    <property type="term" value="P:response to toxic substance"/>
    <property type="evidence" value="ECO:0007669"/>
    <property type="project" value="InterPro"/>
</dbReference>
<keyword evidence="2" id="KW-1003">Cell membrane</keyword>
<dbReference type="InterPro" id="IPR012556">
    <property type="entry name" value="Entericidin"/>
</dbReference>
<feature type="chain" id="PRO_5005505209" evidence="7">
    <location>
        <begin position="25"/>
        <end position="45"/>
    </location>
</feature>
<dbReference type="EMBL" id="CYHF01000006">
    <property type="protein sequence ID" value="CUA97848.1"/>
    <property type="molecule type" value="Genomic_DNA"/>
</dbReference>
<evidence type="ECO:0000313" key="8">
    <source>
        <dbReference type="EMBL" id="CUA97848.1"/>
    </source>
</evidence>
<dbReference type="STRING" id="339866.GCA_001418255_01905"/>
<evidence type="ECO:0000256" key="3">
    <source>
        <dbReference type="ARBA" id="ARBA00022729"/>
    </source>
</evidence>
<dbReference type="Pfam" id="PF08085">
    <property type="entry name" value="Entericidin"/>
    <property type="match status" value="1"/>
</dbReference>
<evidence type="ECO:0000256" key="2">
    <source>
        <dbReference type="ARBA" id="ARBA00022475"/>
    </source>
</evidence>
<evidence type="ECO:0000256" key="1">
    <source>
        <dbReference type="ARBA" id="ARBA00010296"/>
    </source>
</evidence>
<keyword evidence="4" id="KW-0472">Membrane</keyword>
<dbReference type="GO" id="GO:0016020">
    <property type="term" value="C:membrane"/>
    <property type="evidence" value="ECO:0007669"/>
    <property type="project" value="InterPro"/>
</dbReference>
<name>A0A0K6I466_9BURK</name>
<accession>A0A0K6I466</accession>